<dbReference type="eggNOG" id="COG3924">
    <property type="taxonomic scope" value="Bacteria"/>
</dbReference>
<feature type="transmembrane region" description="Helical" evidence="1">
    <location>
        <begin position="32"/>
        <end position="52"/>
    </location>
</feature>
<evidence type="ECO:0000256" key="1">
    <source>
        <dbReference type="SAM" id="Phobius"/>
    </source>
</evidence>
<dbReference type="STRING" id="885272.JonanDRAFT_0795"/>
<dbReference type="Pfam" id="PF06196">
    <property type="entry name" value="DUF997"/>
    <property type="match status" value="1"/>
</dbReference>
<reference evidence="2 3" key="1">
    <citation type="submission" date="2011-11" db="EMBL/GenBank/DDBJ databases">
        <title>The Noncontiguous Finished genome of Jonquetella anthropi DSM 22815.</title>
        <authorList>
            <consortium name="US DOE Joint Genome Institute (JGI-PGF)"/>
            <person name="Lucas S."/>
            <person name="Copeland A."/>
            <person name="Lapidus A."/>
            <person name="Glavina del Rio T."/>
            <person name="Dalin E."/>
            <person name="Tice H."/>
            <person name="Bruce D."/>
            <person name="Goodwin L."/>
            <person name="Pitluck S."/>
            <person name="Peters L."/>
            <person name="Mikhailova N."/>
            <person name="Held B."/>
            <person name="Kyrpides N."/>
            <person name="Mavromatis K."/>
            <person name="Ivanova N."/>
            <person name="Markowitz V."/>
            <person name="Cheng J.-F."/>
            <person name="Hugenholtz P."/>
            <person name="Woyke T."/>
            <person name="Wu D."/>
            <person name="Gronow S."/>
            <person name="Wellnitz S."/>
            <person name="Brambilla E."/>
            <person name="Klenk H.-P."/>
            <person name="Eisen J.A."/>
        </authorList>
    </citation>
    <scope>NUCLEOTIDE SEQUENCE [LARGE SCALE GENOMIC DNA]</scope>
    <source>
        <strain evidence="2 3">DSM 22815</strain>
    </source>
</reference>
<dbReference type="OrthoDB" id="1752893at2"/>
<dbReference type="Proteomes" id="UP000003806">
    <property type="component" value="Chromosome"/>
</dbReference>
<dbReference type="EMBL" id="CM001376">
    <property type="protein sequence ID" value="EHM13173.1"/>
    <property type="molecule type" value="Genomic_DNA"/>
</dbReference>
<dbReference type="InterPro" id="IPR010398">
    <property type="entry name" value="DUF997"/>
</dbReference>
<keyword evidence="1" id="KW-0472">Membrane</keyword>
<keyword evidence="1" id="KW-0812">Transmembrane</keyword>
<accession>H0UKG4</accession>
<dbReference type="AlphaFoldDB" id="H0UKG4"/>
<protein>
    <submittedName>
        <fullName evidence="2">Putative membrane protein</fullName>
    </submittedName>
</protein>
<keyword evidence="1" id="KW-1133">Transmembrane helix</keyword>
<organism evidence="2 3">
    <name type="scientific">Jonquetella anthropi DSM 22815</name>
    <dbReference type="NCBI Taxonomy" id="885272"/>
    <lineage>
        <taxon>Bacteria</taxon>
        <taxon>Thermotogati</taxon>
        <taxon>Synergistota</taxon>
        <taxon>Synergistia</taxon>
        <taxon>Synergistales</taxon>
        <taxon>Dethiosulfovibrionaceae</taxon>
        <taxon>Jonquetella</taxon>
    </lineage>
</organism>
<dbReference type="PANTHER" id="PTHR39174">
    <property type="entry name" value="INNER MEMBRANE PROTEIN-RELATED"/>
    <property type="match status" value="1"/>
</dbReference>
<evidence type="ECO:0000313" key="2">
    <source>
        <dbReference type="EMBL" id="EHM13173.1"/>
    </source>
</evidence>
<gene>
    <name evidence="2" type="ORF">JonanDRAFT_0795</name>
</gene>
<dbReference type="PANTHER" id="PTHR39174:SF1">
    <property type="entry name" value="INNER MEMBRANE PROTEIN"/>
    <property type="match status" value="1"/>
</dbReference>
<feature type="transmembrane region" description="Helical" evidence="1">
    <location>
        <begin position="67"/>
        <end position="88"/>
    </location>
</feature>
<dbReference type="RefSeq" id="WP_008521146.1">
    <property type="nucleotide sequence ID" value="NZ_CM001376.1"/>
</dbReference>
<sequence>MGEKEDTSVLKKNEYGFVEDPRYKVCEREARYGIILGLVNLAVWAIAGYGLGSGPVENYSYIMGFPAWFFISCILNSLLAVGATIYIVKRKLLNMSLDRMTEEEAAAFVRKEVQKR</sequence>
<evidence type="ECO:0000313" key="3">
    <source>
        <dbReference type="Proteomes" id="UP000003806"/>
    </source>
</evidence>
<name>H0UKG4_9BACT</name>
<keyword evidence="3" id="KW-1185">Reference proteome</keyword>
<proteinExistence type="predicted"/>
<dbReference type="HOGENOM" id="CLU_166678_0_0_0"/>